<keyword evidence="6 7" id="KW-0862">Zinc</keyword>
<dbReference type="NCBIfam" id="TIGR00043">
    <property type="entry name" value="rRNA maturation RNase YbeY"/>
    <property type="match status" value="1"/>
</dbReference>
<evidence type="ECO:0000313" key="8">
    <source>
        <dbReference type="EMBL" id="BAI68537.1"/>
    </source>
</evidence>
<comment type="subcellular location">
    <subcellularLocation>
        <location evidence="7">Cytoplasm</location>
    </subcellularLocation>
</comment>
<dbReference type="HAMAP" id="MF_00009">
    <property type="entry name" value="Endoribonucl_YbeY"/>
    <property type="match status" value="1"/>
</dbReference>
<dbReference type="GO" id="GO:0004222">
    <property type="term" value="F:metalloendopeptidase activity"/>
    <property type="evidence" value="ECO:0007669"/>
    <property type="project" value="InterPro"/>
</dbReference>
<dbReference type="InterPro" id="IPR002036">
    <property type="entry name" value="YbeY"/>
</dbReference>
<dbReference type="InterPro" id="IPR020549">
    <property type="entry name" value="YbeY_CS"/>
</dbReference>
<keyword evidence="3 7" id="KW-0479">Metal-binding</keyword>
<reference evidence="8 9" key="1">
    <citation type="journal article" date="2010" name="J. Bacteriol.">
        <title>Complete genome sequence of the thermophilic, obligately chemolithoautotrophic hydrogen-oxidizing bacterium Hydrogenobacter thermophilus TK-6.</title>
        <authorList>
            <person name="Arai H."/>
            <person name="Kanbe H."/>
            <person name="Ishii M."/>
            <person name="Igarashi Y."/>
        </authorList>
    </citation>
    <scope>NUCLEOTIDE SEQUENCE [LARGE SCALE GENOMIC DNA]</scope>
    <source>
        <strain evidence="9">DSM 6534 / IAM 12695 / TK-6 [Tokyo]</strain>
    </source>
</reference>
<evidence type="ECO:0000256" key="2">
    <source>
        <dbReference type="ARBA" id="ARBA00022722"/>
    </source>
</evidence>
<feature type="binding site" evidence="7">
    <location>
        <position position="120"/>
    </location>
    <ligand>
        <name>Zn(2+)</name>
        <dbReference type="ChEBI" id="CHEBI:29105"/>
        <note>catalytic</note>
    </ligand>
</feature>
<keyword evidence="9" id="KW-1185">Reference proteome</keyword>
<dbReference type="Gene3D" id="3.40.390.30">
    <property type="entry name" value="Metalloproteases ('zincins'), catalytic domain"/>
    <property type="match status" value="1"/>
</dbReference>
<dbReference type="SUPFAM" id="SSF55486">
    <property type="entry name" value="Metalloproteases ('zincins'), catalytic domain"/>
    <property type="match status" value="1"/>
</dbReference>
<organism evidence="8 9">
    <name type="scientific">Hydrogenobacter thermophilus (strain DSM 6534 / IAM 12695 / TK-6)</name>
    <dbReference type="NCBI Taxonomy" id="608538"/>
    <lineage>
        <taxon>Bacteria</taxon>
        <taxon>Pseudomonadati</taxon>
        <taxon>Aquificota</taxon>
        <taxon>Aquificia</taxon>
        <taxon>Aquificales</taxon>
        <taxon>Aquificaceae</taxon>
        <taxon>Hydrogenobacter</taxon>
    </lineage>
</organism>
<dbReference type="GO" id="GO:0008270">
    <property type="term" value="F:zinc ion binding"/>
    <property type="evidence" value="ECO:0007669"/>
    <property type="project" value="UniProtKB-UniRule"/>
</dbReference>
<keyword evidence="5 7" id="KW-0378">Hydrolase</keyword>
<dbReference type="PROSITE" id="PS01306">
    <property type="entry name" value="UPF0054"/>
    <property type="match status" value="1"/>
</dbReference>
<evidence type="ECO:0000256" key="1">
    <source>
        <dbReference type="ARBA" id="ARBA00010875"/>
    </source>
</evidence>
<dbReference type="OrthoDB" id="9807740at2"/>
<evidence type="ECO:0000256" key="4">
    <source>
        <dbReference type="ARBA" id="ARBA00022759"/>
    </source>
</evidence>
<dbReference type="eggNOG" id="COG0319">
    <property type="taxonomic scope" value="Bacteria"/>
</dbReference>
<dbReference type="EC" id="3.1.-.-" evidence="7"/>
<sequence length="147" mass="17199">MRNLKGQRRNRIQIRLHKRSIKKAQIEQISERIAELLGLERAEISIYITDDETIRHLNRDYRGKDEPTDVLSFPICEKVGNWLILGDIVISFDTAKKQASQMGHSLEEEIKRLLAHGFVHLLGYDHELGGEEERKFFELESYVLKNL</sequence>
<dbReference type="PANTHER" id="PTHR46986">
    <property type="entry name" value="ENDORIBONUCLEASE YBEY, CHLOROPLASTIC"/>
    <property type="match status" value="1"/>
</dbReference>
<feature type="binding site" evidence="7">
    <location>
        <position position="116"/>
    </location>
    <ligand>
        <name>Zn(2+)</name>
        <dbReference type="ChEBI" id="CHEBI:29105"/>
        <note>catalytic</note>
    </ligand>
</feature>
<dbReference type="STRING" id="608538.HTH_0070"/>
<keyword evidence="2 7" id="KW-0540">Nuclease</keyword>
<dbReference type="PANTHER" id="PTHR46986:SF1">
    <property type="entry name" value="ENDORIBONUCLEASE YBEY, CHLOROPLASTIC"/>
    <property type="match status" value="1"/>
</dbReference>
<feature type="binding site" evidence="7">
    <location>
        <position position="126"/>
    </location>
    <ligand>
        <name>Zn(2+)</name>
        <dbReference type="ChEBI" id="CHEBI:29105"/>
        <note>catalytic</note>
    </ligand>
</feature>
<proteinExistence type="inferred from homology"/>
<keyword evidence="8" id="KW-0482">Metalloprotease</keyword>
<protein>
    <recommendedName>
        <fullName evidence="7">Endoribonuclease YbeY</fullName>
        <ecNumber evidence="7">3.1.-.-</ecNumber>
    </recommendedName>
</protein>
<dbReference type="EMBL" id="AP011112">
    <property type="protein sequence ID" value="BAI68537.1"/>
    <property type="molecule type" value="Genomic_DNA"/>
</dbReference>
<keyword evidence="8" id="KW-0645">Protease</keyword>
<evidence type="ECO:0000256" key="6">
    <source>
        <dbReference type="ARBA" id="ARBA00022833"/>
    </source>
</evidence>
<evidence type="ECO:0000256" key="5">
    <source>
        <dbReference type="ARBA" id="ARBA00022801"/>
    </source>
</evidence>
<dbReference type="RefSeq" id="WP_012962720.1">
    <property type="nucleotide sequence ID" value="NC_013799.1"/>
</dbReference>
<keyword evidence="7" id="KW-0690">Ribosome biogenesis</keyword>
<evidence type="ECO:0000313" key="9">
    <source>
        <dbReference type="Proteomes" id="UP000002574"/>
    </source>
</evidence>
<dbReference type="GO" id="GO:0005737">
    <property type="term" value="C:cytoplasm"/>
    <property type="evidence" value="ECO:0007669"/>
    <property type="project" value="UniProtKB-SubCell"/>
</dbReference>
<gene>
    <name evidence="7" type="primary">ybeY</name>
    <name evidence="8" type="ordered locus">HTH_0070</name>
</gene>
<dbReference type="GO" id="GO:0004521">
    <property type="term" value="F:RNA endonuclease activity"/>
    <property type="evidence" value="ECO:0007669"/>
    <property type="project" value="UniProtKB-UniRule"/>
</dbReference>
<dbReference type="Proteomes" id="UP000002574">
    <property type="component" value="Chromosome"/>
</dbReference>
<evidence type="ECO:0000256" key="7">
    <source>
        <dbReference type="HAMAP-Rule" id="MF_00009"/>
    </source>
</evidence>
<comment type="cofactor">
    <cofactor evidence="7">
        <name>Zn(2+)</name>
        <dbReference type="ChEBI" id="CHEBI:29105"/>
    </cofactor>
    <text evidence="7">Binds 1 zinc ion.</text>
</comment>
<dbReference type="AlphaFoldDB" id="D3DFD5"/>
<dbReference type="InterPro" id="IPR023091">
    <property type="entry name" value="MetalPrtase_cat_dom_sf_prd"/>
</dbReference>
<dbReference type="KEGG" id="hth:HTH_0070"/>
<dbReference type="GO" id="GO:0006508">
    <property type="term" value="P:proteolysis"/>
    <property type="evidence" value="ECO:0007669"/>
    <property type="project" value="UniProtKB-KW"/>
</dbReference>
<dbReference type="GO" id="GO:0006364">
    <property type="term" value="P:rRNA processing"/>
    <property type="evidence" value="ECO:0007669"/>
    <property type="project" value="UniProtKB-UniRule"/>
</dbReference>
<accession>D3DFD5</accession>
<dbReference type="Pfam" id="PF02130">
    <property type="entry name" value="YbeY"/>
    <property type="match status" value="1"/>
</dbReference>
<name>D3DFD5_HYDTT</name>
<evidence type="ECO:0000256" key="3">
    <source>
        <dbReference type="ARBA" id="ARBA00022723"/>
    </source>
</evidence>
<comment type="function">
    <text evidence="7">Single strand-specific metallo-endoribonuclease involved in late-stage 70S ribosome quality control and in maturation of the 3' terminus of the 16S rRNA.</text>
</comment>
<keyword evidence="7" id="KW-0698">rRNA processing</keyword>
<keyword evidence="4 7" id="KW-0255">Endonuclease</keyword>
<keyword evidence="7" id="KW-0963">Cytoplasm</keyword>
<comment type="similarity">
    <text evidence="1 7">Belongs to the endoribonuclease YbeY family.</text>
</comment>